<dbReference type="Proteomes" id="UP000010388">
    <property type="component" value="Chromosome"/>
</dbReference>
<dbReference type="PROSITE" id="PS50112">
    <property type="entry name" value="PAS"/>
    <property type="match status" value="1"/>
</dbReference>
<evidence type="ECO:0000259" key="1">
    <source>
        <dbReference type="PROSITE" id="PS50112"/>
    </source>
</evidence>
<dbReference type="InterPro" id="IPR035965">
    <property type="entry name" value="PAS-like_dom_sf"/>
</dbReference>
<dbReference type="SUPFAM" id="SSF55785">
    <property type="entry name" value="PYP-like sensor domain (PAS domain)"/>
    <property type="match status" value="1"/>
</dbReference>
<dbReference type="CDD" id="cd00130">
    <property type="entry name" value="PAS"/>
    <property type="match status" value="1"/>
</dbReference>
<protein>
    <submittedName>
        <fullName evidence="2">PAS domain S-box</fullName>
    </submittedName>
</protein>
<dbReference type="KEGG" id="cgc:Cyagr_0370"/>
<evidence type="ECO:0000313" key="2">
    <source>
        <dbReference type="EMBL" id="AFY27564.1"/>
    </source>
</evidence>
<dbReference type="RefSeq" id="WP_015108020.1">
    <property type="nucleotide sequence ID" value="NC_019675.1"/>
</dbReference>
<proteinExistence type="predicted"/>
<dbReference type="OrthoDB" id="513289at2"/>
<dbReference type="NCBIfam" id="TIGR00229">
    <property type="entry name" value="sensory_box"/>
    <property type="match status" value="1"/>
</dbReference>
<organism evidence="2 3">
    <name type="scientific">Cyanobium gracile (strain ATCC 27147 / PCC 6307)</name>
    <dbReference type="NCBI Taxonomy" id="292564"/>
    <lineage>
        <taxon>Bacteria</taxon>
        <taxon>Bacillati</taxon>
        <taxon>Cyanobacteriota</taxon>
        <taxon>Cyanophyceae</taxon>
        <taxon>Synechococcales</taxon>
        <taxon>Prochlorococcaceae</taxon>
        <taxon>Cyanobium</taxon>
    </lineage>
</organism>
<gene>
    <name evidence="2" type="ordered locus">Cyagr_0370</name>
</gene>
<evidence type="ECO:0000313" key="3">
    <source>
        <dbReference type="Proteomes" id="UP000010388"/>
    </source>
</evidence>
<reference evidence="3" key="1">
    <citation type="journal article" date="2013" name="Proc. Natl. Acad. Sci. U.S.A.">
        <title>Improving the coverage of the cyanobacterial phylum using diversity-driven genome sequencing.</title>
        <authorList>
            <person name="Shih P.M."/>
            <person name="Wu D."/>
            <person name="Latifi A."/>
            <person name="Axen S.D."/>
            <person name="Fewer D.P."/>
            <person name="Talla E."/>
            <person name="Calteau A."/>
            <person name="Cai F."/>
            <person name="Tandeau de Marsac N."/>
            <person name="Rippka R."/>
            <person name="Herdman M."/>
            <person name="Sivonen K."/>
            <person name="Coursin T."/>
            <person name="Laurent T."/>
            <person name="Goodwin L."/>
            <person name="Nolan M."/>
            <person name="Davenport K.W."/>
            <person name="Han C.S."/>
            <person name="Rubin E.M."/>
            <person name="Eisen J.A."/>
            <person name="Woyke T."/>
            <person name="Gugger M."/>
            <person name="Kerfeld C.A."/>
        </authorList>
    </citation>
    <scope>NUCLEOTIDE SEQUENCE [LARGE SCALE GENOMIC DNA]</scope>
    <source>
        <strain evidence="3">ATCC 27147 / PCC 6307</strain>
    </source>
</reference>
<dbReference type="eggNOG" id="COG3829">
    <property type="taxonomic scope" value="Bacteria"/>
</dbReference>
<dbReference type="Gene3D" id="3.30.450.20">
    <property type="entry name" value="PAS domain"/>
    <property type="match status" value="1"/>
</dbReference>
<dbReference type="EMBL" id="CP003495">
    <property type="protein sequence ID" value="AFY27564.1"/>
    <property type="molecule type" value="Genomic_DNA"/>
</dbReference>
<sequence length="115" mass="13158">MISIDELRHRHLPFVKADQEGIIEEVNGLMEEIYGWSPADLIGKSLGMILPSSFRDAHHLGFSRFRMTGESEVLNHPLELMTVCKDQREINSEHFIVAERHGDTWSFAATLKPLE</sequence>
<dbReference type="HOGENOM" id="CLU_2106444_0_0_3"/>
<name>K9P4S6_CYAGP</name>
<feature type="domain" description="PAS" evidence="1">
    <location>
        <begin position="13"/>
        <end position="46"/>
    </location>
</feature>
<dbReference type="STRING" id="292564.Cyagr_0370"/>
<accession>K9P4S6</accession>
<dbReference type="AlphaFoldDB" id="K9P4S6"/>
<dbReference type="InterPro" id="IPR000014">
    <property type="entry name" value="PAS"/>
</dbReference>